<comment type="caution">
    <text evidence="1">The sequence shown here is derived from an EMBL/GenBank/DDBJ whole genome shotgun (WGS) entry which is preliminary data.</text>
</comment>
<gene>
    <name evidence="1" type="ORF">M9H77_24612</name>
</gene>
<keyword evidence="2" id="KW-1185">Reference proteome</keyword>
<dbReference type="Proteomes" id="UP001060085">
    <property type="component" value="Linkage Group LG05"/>
</dbReference>
<reference evidence="2" key="1">
    <citation type="journal article" date="2023" name="Nat. Plants">
        <title>Single-cell RNA sequencing provides a high-resolution roadmap for understanding the multicellular compartmentation of specialized metabolism.</title>
        <authorList>
            <person name="Sun S."/>
            <person name="Shen X."/>
            <person name="Li Y."/>
            <person name="Li Y."/>
            <person name="Wang S."/>
            <person name="Li R."/>
            <person name="Zhang H."/>
            <person name="Shen G."/>
            <person name="Guo B."/>
            <person name="Wei J."/>
            <person name="Xu J."/>
            <person name="St-Pierre B."/>
            <person name="Chen S."/>
            <person name="Sun C."/>
        </authorList>
    </citation>
    <scope>NUCLEOTIDE SEQUENCE [LARGE SCALE GENOMIC DNA]</scope>
</reference>
<protein>
    <submittedName>
        <fullName evidence="1">Uncharacterized protein</fullName>
    </submittedName>
</protein>
<dbReference type="EMBL" id="CM044705">
    <property type="protein sequence ID" value="KAI5665289.1"/>
    <property type="molecule type" value="Genomic_DNA"/>
</dbReference>
<organism evidence="1 2">
    <name type="scientific">Catharanthus roseus</name>
    <name type="common">Madagascar periwinkle</name>
    <name type="synonym">Vinca rosea</name>
    <dbReference type="NCBI Taxonomy" id="4058"/>
    <lineage>
        <taxon>Eukaryota</taxon>
        <taxon>Viridiplantae</taxon>
        <taxon>Streptophyta</taxon>
        <taxon>Embryophyta</taxon>
        <taxon>Tracheophyta</taxon>
        <taxon>Spermatophyta</taxon>
        <taxon>Magnoliopsida</taxon>
        <taxon>eudicotyledons</taxon>
        <taxon>Gunneridae</taxon>
        <taxon>Pentapetalae</taxon>
        <taxon>asterids</taxon>
        <taxon>lamiids</taxon>
        <taxon>Gentianales</taxon>
        <taxon>Apocynaceae</taxon>
        <taxon>Rauvolfioideae</taxon>
        <taxon>Vinceae</taxon>
        <taxon>Catharanthinae</taxon>
        <taxon>Catharanthus</taxon>
    </lineage>
</organism>
<evidence type="ECO:0000313" key="1">
    <source>
        <dbReference type="EMBL" id="KAI5665289.1"/>
    </source>
</evidence>
<proteinExistence type="predicted"/>
<accession>A0ACC0AWN4</accession>
<evidence type="ECO:0000313" key="2">
    <source>
        <dbReference type="Proteomes" id="UP001060085"/>
    </source>
</evidence>
<sequence length="127" mass="14133">MSRFRLAVVGTADCTARRESNYKAASEQAESLIIIRDGTDTHHKIANQCREKRSCKYCNWGFELYKMSYVIVLSLPLILLFLITALACYLVGRARGRHESSSAITIPQYYGPPAPAPPIGAQTPLDK</sequence>
<name>A0ACC0AWN4_CATRO</name>